<evidence type="ECO:0000256" key="1">
    <source>
        <dbReference type="PROSITE-ProRule" id="PRU00489"/>
    </source>
</evidence>
<accession>M2XMM3</accession>
<dbReference type="GO" id="GO:0008168">
    <property type="term" value="F:methyltransferase activity"/>
    <property type="evidence" value="ECO:0007669"/>
    <property type="project" value="UniProtKB-KW"/>
</dbReference>
<reference evidence="4" key="1">
    <citation type="journal article" date="2013" name="Science">
        <title>Gene transfer from bacteria and archaea facilitated evolution of an extremophilic eukaryote.</title>
        <authorList>
            <person name="Schonknecht G."/>
            <person name="Chen W.H."/>
            <person name="Ternes C.M."/>
            <person name="Barbier G.G."/>
            <person name="Shrestha R.P."/>
            <person name="Stanke M."/>
            <person name="Brautigam A."/>
            <person name="Baker B.J."/>
            <person name="Banfield J.F."/>
            <person name="Garavito R.M."/>
            <person name="Carr K."/>
            <person name="Wilkerson C."/>
            <person name="Rensing S.A."/>
            <person name="Gagneul D."/>
            <person name="Dickenson N.E."/>
            <person name="Oesterhelt C."/>
            <person name="Lercher M.J."/>
            <person name="Weber A.P."/>
        </authorList>
    </citation>
    <scope>NUCLEOTIDE SEQUENCE [LARGE SCALE GENOMIC DNA]</scope>
    <source>
        <strain evidence="4">074W</strain>
    </source>
</reference>
<dbReference type="EMBL" id="KB454492">
    <property type="protein sequence ID" value="EME31432.1"/>
    <property type="molecule type" value="Genomic_DNA"/>
</dbReference>
<keyword evidence="3" id="KW-0808">Transferase</keyword>
<dbReference type="eggNOG" id="ENOG502QZ9V">
    <property type="taxonomic scope" value="Eukaryota"/>
</dbReference>
<dbReference type="Pfam" id="PF05063">
    <property type="entry name" value="MT-A70"/>
    <property type="match status" value="1"/>
</dbReference>
<dbReference type="Proteomes" id="UP000030680">
    <property type="component" value="Unassembled WGS sequence"/>
</dbReference>
<dbReference type="RefSeq" id="XP_005707952.1">
    <property type="nucleotide sequence ID" value="XM_005707895.1"/>
</dbReference>
<evidence type="ECO:0000256" key="2">
    <source>
        <dbReference type="SAM" id="MobiDB-lite"/>
    </source>
</evidence>
<dbReference type="OMA" id="MDALELW"/>
<dbReference type="Gramene" id="EME31432">
    <property type="protein sequence ID" value="EME31432"/>
    <property type="gene ID" value="Gasu_13930"/>
</dbReference>
<organism evidence="3 4">
    <name type="scientific">Galdieria sulphuraria</name>
    <name type="common">Red alga</name>
    <dbReference type="NCBI Taxonomy" id="130081"/>
    <lineage>
        <taxon>Eukaryota</taxon>
        <taxon>Rhodophyta</taxon>
        <taxon>Bangiophyceae</taxon>
        <taxon>Galdieriales</taxon>
        <taxon>Galdieriaceae</taxon>
        <taxon>Galdieria</taxon>
    </lineage>
</organism>
<name>M2XMM3_GALSU</name>
<evidence type="ECO:0000313" key="3">
    <source>
        <dbReference type="EMBL" id="EME31432.1"/>
    </source>
</evidence>
<feature type="region of interest" description="Disordered" evidence="2">
    <location>
        <begin position="1"/>
        <end position="32"/>
    </location>
</feature>
<comment type="similarity">
    <text evidence="1">Belongs to the MT-A70-like family.</text>
</comment>
<keyword evidence="3" id="KW-0489">Methyltransferase</keyword>
<dbReference type="STRING" id="130081.M2XMM3"/>
<gene>
    <name evidence="3" type="ORF">Gasu_13930</name>
</gene>
<dbReference type="KEGG" id="gsl:Gasu_13930"/>
<dbReference type="AlphaFoldDB" id="M2XMM3"/>
<dbReference type="GeneID" id="17090077"/>
<evidence type="ECO:0000313" key="4">
    <source>
        <dbReference type="Proteomes" id="UP000030680"/>
    </source>
</evidence>
<dbReference type="InterPro" id="IPR007757">
    <property type="entry name" value="MT-A70-like"/>
</dbReference>
<dbReference type="Gene3D" id="3.40.50.150">
    <property type="entry name" value="Vaccinia Virus protein VP39"/>
    <property type="match status" value="1"/>
</dbReference>
<dbReference type="PROSITE" id="PS51143">
    <property type="entry name" value="MT_A70"/>
    <property type="match status" value="1"/>
</dbReference>
<keyword evidence="4" id="KW-1185">Reference proteome</keyword>
<dbReference type="OrthoDB" id="426718at2759"/>
<proteinExistence type="inferred from homology"/>
<dbReference type="InterPro" id="IPR029063">
    <property type="entry name" value="SAM-dependent_MTases_sf"/>
</dbReference>
<sequence>MSEDPSAETYSRPRRRCQKQTKTPDPSYYLGYVDDEETPEMIMKKFEALERLQQNKANQRQQEWEESRGENTDLLSETLEGVVNECHNSNEPEVTDGYDVSIQLTAEEQAELFKQTSFFTVNMLKDGGETIAALQDEYYDDPAAAFSELIEVSDSEDEEVWSDSDEDELWLEHGHRSKSKPKGMRNSASLVHASRPLAVRSSAFNALIAWRRRRRQLMNVVVREAMPPDPLPRSWAIPILPLSSLTISEKKGLYLEKDICCFDLRELGKSFQCVYMDPPWSENLRPCDVASLKGLHHILPFGFVFVWVEKWMIPEVIQVFEAKGFNYVENVCWIHKNVNNKIRESDYRYFRICHSTLLVLRKLGKTSAETIQLQHQRNPDVVYDFPCWKKSLSESLPRQYRKPTFVYHIIETLLPDGLEKLLLLELWCEAGYHRNGWISIAHQPSLHSK</sequence>
<dbReference type="GO" id="GO:0032259">
    <property type="term" value="P:methylation"/>
    <property type="evidence" value="ECO:0007669"/>
    <property type="project" value="UniProtKB-KW"/>
</dbReference>
<dbReference type="SUPFAM" id="SSF53335">
    <property type="entry name" value="S-adenosyl-L-methionine-dependent methyltransferases"/>
    <property type="match status" value="1"/>
</dbReference>
<protein>
    <submittedName>
        <fullName evidence="3">Methyltransferase</fullName>
    </submittedName>
</protein>